<feature type="compositionally biased region" description="Low complexity" evidence="1">
    <location>
        <begin position="447"/>
        <end position="461"/>
    </location>
</feature>
<protein>
    <submittedName>
        <fullName evidence="3">Leucine rich repeat N-terminal domain</fullName>
    </submittedName>
</protein>
<feature type="compositionally biased region" description="Basic and acidic residues" evidence="1">
    <location>
        <begin position="72"/>
        <end position="84"/>
    </location>
</feature>
<dbReference type="Gene3D" id="3.80.10.10">
    <property type="entry name" value="Ribonuclease Inhibitor"/>
    <property type="match status" value="1"/>
</dbReference>
<evidence type="ECO:0000313" key="3">
    <source>
        <dbReference type="EMBL" id="CAB9508108.1"/>
    </source>
</evidence>
<sequence>MGNENEDCDSLVEIDVDMYTPPPEDGGKELVISEDLVDDDEDPGPVLALEEACRRKITETDVDNPSSILDSSNKESSEKQDDLAREKLIASQDVVIRRKAGVVMIDMPANPTNAGRNSDQVNRHTASMMLSRVQVIEAQDATVRRKGGMLSSTTTMSTNGAIDEGGRQGDYIAGEANTFRRGRQVMSSGNTCTVNLPDDILHAVMPMPSSLSRTPGGGSHSRTSTPGAFPVFGPVPGNPRSLARHQRNLETEEGLGGSSTFNVHAEPNVFSSYEVGLVHARQVGQEDIGQAVLMSQDLESQGEAGGKSKSHAKKEVHCYIVVGIGLVLISILVVAVAVAAAGKSNDSAVTSKPQTDATGDSTIDFTSATSNITTIAPTAALVVDLPEYTLKVLREDKEGTAPQSRAYNWLINDKNLESYSAERRLQRFALACFYYATGGEQWLMGGSSSNNHSTNNSASNSQHHGRLLQPSPDGPRPYMKPTEGQQKQGCSDTTPSGKQGPGSDGDPTLPPCRGGARWLDYSAHECTWFHRFSSIEESICDENGAYETIRLVANGLRGTLCPELALLSNLKKILTSDIGGTMIPTEIGAGWQKIEWVMLMGGRGGSLQGTLPSEIGLWSETIERFSVMANNLSGGIPTELFALSRLESLQLLDNRFVGPFFHPELLPNLRALTQLEILENEFDGTIATEIGLVTNLEILSFHFDHGTGLMTGTLPTELGLLTEMYFFSAGNHLLTGQIPSELGLWPLHTLSVKDNPLTGTIPSELASIEIPFVYIQRTELSGTVPSTWCNATVLRFTCSETLCGCDCPCSLGNQTQDSTDP</sequence>
<dbReference type="EMBL" id="CAICTM010000333">
    <property type="protein sequence ID" value="CAB9508108.1"/>
    <property type="molecule type" value="Genomic_DNA"/>
</dbReference>
<feature type="region of interest" description="Disordered" evidence="1">
    <location>
        <begin position="58"/>
        <end position="84"/>
    </location>
</feature>
<dbReference type="SUPFAM" id="SSF52058">
    <property type="entry name" value="L domain-like"/>
    <property type="match status" value="1"/>
</dbReference>
<dbReference type="InterPro" id="IPR053213">
    <property type="entry name" value="RLP29"/>
</dbReference>
<accession>A0A9N8HF59</accession>
<name>A0A9N8HF59_9STRA</name>
<evidence type="ECO:0000256" key="1">
    <source>
        <dbReference type="SAM" id="MobiDB-lite"/>
    </source>
</evidence>
<evidence type="ECO:0000256" key="2">
    <source>
        <dbReference type="SAM" id="Phobius"/>
    </source>
</evidence>
<proteinExistence type="predicted"/>
<dbReference type="PANTHER" id="PTHR48009">
    <property type="entry name" value="LEUCINE-RICH REPEAT (LRR) FAMILY PROTEIN"/>
    <property type="match status" value="1"/>
</dbReference>
<dbReference type="AlphaFoldDB" id="A0A9N8HF59"/>
<gene>
    <name evidence="3" type="ORF">SEMRO_334_G119730.1</name>
</gene>
<feature type="region of interest" description="Disordered" evidence="1">
    <location>
        <begin position="144"/>
        <end position="168"/>
    </location>
</feature>
<organism evidence="3 4">
    <name type="scientific">Seminavis robusta</name>
    <dbReference type="NCBI Taxonomy" id="568900"/>
    <lineage>
        <taxon>Eukaryota</taxon>
        <taxon>Sar</taxon>
        <taxon>Stramenopiles</taxon>
        <taxon>Ochrophyta</taxon>
        <taxon>Bacillariophyta</taxon>
        <taxon>Bacillariophyceae</taxon>
        <taxon>Bacillariophycidae</taxon>
        <taxon>Naviculales</taxon>
        <taxon>Naviculaceae</taxon>
        <taxon>Seminavis</taxon>
    </lineage>
</organism>
<dbReference type="OrthoDB" id="47890at2759"/>
<feature type="transmembrane region" description="Helical" evidence="2">
    <location>
        <begin position="316"/>
        <end position="342"/>
    </location>
</feature>
<keyword evidence="2" id="KW-0472">Membrane</keyword>
<comment type="caution">
    <text evidence="3">The sequence shown here is derived from an EMBL/GenBank/DDBJ whole genome shotgun (WGS) entry which is preliminary data.</text>
</comment>
<dbReference type="Proteomes" id="UP001153069">
    <property type="component" value="Unassembled WGS sequence"/>
</dbReference>
<keyword evidence="2" id="KW-0812">Transmembrane</keyword>
<evidence type="ECO:0000313" key="4">
    <source>
        <dbReference type="Proteomes" id="UP001153069"/>
    </source>
</evidence>
<dbReference type="PANTHER" id="PTHR48009:SF16">
    <property type="entry name" value="LEUCINE-RICH REPEAT-CONTAINING N-TERMINAL PLANT-TYPE DOMAIN-CONTAINING PROTEIN"/>
    <property type="match status" value="1"/>
</dbReference>
<feature type="compositionally biased region" description="Polar residues" evidence="1">
    <location>
        <begin position="483"/>
        <end position="497"/>
    </location>
</feature>
<keyword evidence="2" id="KW-1133">Transmembrane helix</keyword>
<keyword evidence="4" id="KW-1185">Reference proteome</keyword>
<reference evidence="3" key="1">
    <citation type="submission" date="2020-06" db="EMBL/GenBank/DDBJ databases">
        <authorList>
            <consortium name="Plant Systems Biology data submission"/>
        </authorList>
    </citation>
    <scope>NUCLEOTIDE SEQUENCE</scope>
    <source>
        <strain evidence="3">D6</strain>
    </source>
</reference>
<feature type="region of interest" description="Disordered" evidence="1">
    <location>
        <begin position="446"/>
        <end position="511"/>
    </location>
</feature>
<dbReference type="InterPro" id="IPR032675">
    <property type="entry name" value="LRR_dom_sf"/>
</dbReference>